<keyword evidence="1" id="KW-0732">Signal</keyword>
<proteinExistence type="predicted"/>
<protein>
    <recommendedName>
        <fullName evidence="4">Secreted protein</fullName>
    </recommendedName>
</protein>
<evidence type="ECO:0000313" key="2">
    <source>
        <dbReference type="EMBL" id="CAB0006136.1"/>
    </source>
</evidence>
<feature type="signal peptide" evidence="1">
    <location>
        <begin position="1"/>
        <end position="19"/>
    </location>
</feature>
<organism evidence="2 3">
    <name type="scientific">Nesidiocoris tenuis</name>
    <dbReference type="NCBI Taxonomy" id="355587"/>
    <lineage>
        <taxon>Eukaryota</taxon>
        <taxon>Metazoa</taxon>
        <taxon>Ecdysozoa</taxon>
        <taxon>Arthropoda</taxon>
        <taxon>Hexapoda</taxon>
        <taxon>Insecta</taxon>
        <taxon>Pterygota</taxon>
        <taxon>Neoptera</taxon>
        <taxon>Paraneoptera</taxon>
        <taxon>Hemiptera</taxon>
        <taxon>Heteroptera</taxon>
        <taxon>Panheteroptera</taxon>
        <taxon>Cimicomorpha</taxon>
        <taxon>Miridae</taxon>
        <taxon>Dicyphina</taxon>
        <taxon>Nesidiocoris</taxon>
    </lineage>
</organism>
<feature type="non-terminal residue" evidence="2">
    <location>
        <position position="93"/>
    </location>
</feature>
<keyword evidence="3" id="KW-1185">Reference proteome</keyword>
<name>A0A6H5GQN0_9HEMI</name>
<accession>A0A6H5GQN0</accession>
<gene>
    <name evidence="2" type="ORF">NTEN_LOCUS11613</name>
</gene>
<dbReference type="Proteomes" id="UP000479000">
    <property type="component" value="Unassembled WGS sequence"/>
</dbReference>
<evidence type="ECO:0008006" key="4">
    <source>
        <dbReference type="Google" id="ProtNLM"/>
    </source>
</evidence>
<dbReference type="EMBL" id="CADCXU010017370">
    <property type="protein sequence ID" value="CAB0006136.1"/>
    <property type="molecule type" value="Genomic_DNA"/>
</dbReference>
<reference evidence="2 3" key="1">
    <citation type="submission" date="2020-02" db="EMBL/GenBank/DDBJ databases">
        <authorList>
            <person name="Ferguson B K."/>
        </authorList>
    </citation>
    <scope>NUCLEOTIDE SEQUENCE [LARGE SCALE GENOMIC DNA]</scope>
</reference>
<feature type="chain" id="PRO_5026164811" description="Secreted protein" evidence="1">
    <location>
        <begin position="20"/>
        <end position="93"/>
    </location>
</feature>
<evidence type="ECO:0000256" key="1">
    <source>
        <dbReference type="SAM" id="SignalP"/>
    </source>
</evidence>
<sequence>MFGFVALLSFWQFRWQVRTRRGGIAKNCQNLKFLSPTGIRQSWPSQVWRDRRGRGRGGWKGGGADAVAEFYPPTAIDLRNMTWRERELPIGEG</sequence>
<evidence type="ECO:0000313" key="3">
    <source>
        <dbReference type="Proteomes" id="UP000479000"/>
    </source>
</evidence>
<dbReference type="AlphaFoldDB" id="A0A6H5GQN0"/>